<evidence type="ECO:0000256" key="2">
    <source>
        <dbReference type="ARBA" id="ARBA00013750"/>
    </source>
</evidence>
<feature type="domain" description="CS" evidence="3">
    <location>
        <begin position="1"/>
        <end position="89"/>
    </location>
</feature>
<dbReference type="GO" id="GO:0005737">
    <property type="term" value="C:cytoplasm"/>
    <property type="evidence" value="ECO:0007669"/>
    <property type="project" value="TreeGrafter"/>
</dbReference>
<comment type="similarity">
    <text evidence="1">Belongs to the SHQ1 family.</text>
</comment>
<evidence type="ECO:0000313" key="4">
    <source>
        <dbReference type="EMBL" id="KAK0405169.1"/>
    </source>
</evidence>
<dbReference type="InterPro" id="IPR007052">
    <property type="entry name" value="CS_dom"/>
</dbReference>
<evidence type="ECO:0000313" key="5">
    <source>
        <dbReference type="Proteomes" id="UP001175271"/>
    </source>
</evidence>
<accession>A0AA39LQ38</accession>
<gene>
    <name evidence="4" type="ORF">QR680_017835</name>
</gene>
<proteinExistence type="inferred from homology"/>
<keyword evidence="5" id="KW-1185">Reference proteome</keyword>
<sequence>MITPSFSITQDGSFLTIRIHAPYTNIADCEIEYSEQLFYFSSAPYFLRLHLPCEVIDDDRGTSAYDVDSGYITVTVPKKNEGDHFPNLDMLTELLKAPTVSAKPVVEEISEEGADEVPDEELYAEQKMPEPEIPSEISTFGYGFGWKRHGLFSKFDDEIVKKLISLSTSPESFPISDRVGCCVQITASEFNDEHYLADKMEPPEGLQSVKDFVIVPSKNFEITQEDRDRMKDLPRRVIPPVDNVAVAYSLIDILAGYLYDYRFNEGDESVESGWTISQLSPSLTFLVKWRLAQEAVIGFARRAVTKPLYRSWELLKIVLKDTVATFRAGKSAILHCLLQIQRIMNTSGDFRYLFNDLFITDYCLWIQSLDDAVLKQVTGELEEAVKCLKKADIDCDLEELDLQTQMLKVSLNASGRSLDEEDTSGLRSVLLDSDDEELDSDDEKAMAHLYKQYMRLVARWPKDAKKSPMRNLGAFMEQEVERVFRKEPSLLPRETAICERRLRSLEQLLDNQHLKAYPHTYKSGVFGLTLEHLEETTSDNFREQMGLGKKKAGFFKRLFGKS</sequence>
<dbReference type="EMBL" id="JAUCMV010000004">
    <property type="protein sequence ID" value="KAK0405169.1"/>
    <property type="molecule type" value="Genomic_DNA"/>
</dbReference>
<evidence type="ECO:0000259" key="3">
    <source>
        <dbReference type="PROSITE" id="PS51203"/>
    </source>
</evidence>
<protein>
    <recommendedName>
        <fullName evidence="2">Protein SHQ1 homolog</fullName>
    </recommendedName>
</protein>
<evidence type="ECO:0000256" key="1">
    <source>
        <dbReference type="ARBA" id="ARBA00005607"/>
    </source>
</evidence>
<dbReference type="CDD" id="cd06463">
    <property type="entry name" value="p23_like"/>
    <property type="match status" value="1"/>
</dbReference>
<dbReference type="GO" id="GO:0000493">
    <property type="term" value="P:box H/ACA snoRNP assembly"/>
    <property type="evidence" value="ECO:0007669"/>
    <property type="project" value="InterPro"/>
</dbReference>
<name>A0AA39LQ38_9BILA</name>
<dbReference type="InterPro" id="IPR048696">
    <property type="entry name" value="SHQ1-like_CS"/>
</dbReference>
<dbReference type="AlphaFoldDB" id="A0AA39LQ38"/>
<organism evidence="4 5">
    <name type="scientific">Steinernema hermaphroditum</name>
    <dbReference type="NCBI Taxonomy" id="289476"/>
    <lineage>
        <taxon>Eukaryota</taxon>
        <taxon>Metazoa</taxon>
        <taxon>Ecdysozoa</taxon>
        <taxon>Nematoda</taxon>
        <taxon>Chromadorea</taxon>
        <taxon>Rhabditida</taxon>
        <taxon>Tylenchina</taxon>
        <taxon>Panagrolaimomorpha</taxon>
        <taxon>Strongyloidoidea</taxon>
        <taxon>Steinernematidae</taxon>
        <taxon>Steinernema</taxon>
    </lineage>
</organism>
<dbReference type="Proteomes" id="UP001175271">
    <property type="component" value="Unassembled WGS sequence"/>
</dbReference>
<dbReference type="GO" id="GO:0051082">
    <property type="term" value="F:unfolded protein binding"/>
    <property type="evidence" value="ECO:0007669"/>
    <property type="project" value="TreeGrafter"/>
</dbReference>
<dbReference type="InterPro" id="IPR008978">
    <property type="entry name" value="HSP20-like_chaperone"/>
</dbReference>
<dbReference type="InterPro" id="IPR039742">
    <property type="entry name" value="Shq1"/>
</dbReference>
<dbReference type="PANTHER" id="PTHR12967:SF0">
    <property type="entry name" value="PROTEIN SHQ1 HOMOLOG"/>
    <property type="match status" value="1"/>
</dbReference>
<dbReference type="InterPro" id="IPR007009">
    <property type="entry name" value="Shq1_C"/>
</dbReference>
<dbReference type="Pfam" id="PF04925">
    <property type="entry name" value="SHQ1"/>
    <property type="match status" value="1"/>
</dbReference>
<reference evidence="4" key="1">
    <citation type="submission" date="2023-06" db="EMBL/GenBank/DDBJ databases">
        <title>Genomic analysis of the entomopathogenic nematode Steinernema hermaphroditum.</title>
        <authorList>
            <person name="Schwarz E.M."/>
            <person name="Heppert J.K."/>
            <person name="Baniya A."/>
            <person name="Schwartz H.T."/>
            <person name="Tan C.-H."/>
            <person name="Antoshechkin I."/>
            <person name="Sternberg P.W."/>
            <person name="Goodrich-Blair H."/>
            <person name="Dillman A.R."/>
        </authorList>
    </citation>
    <scope>NUCLEOTIDE SEQUENCE</scope>
    <source>
        <strain evidence="4">PS9179</strain>
        <tissue evidence="4">Whole animal</tissue>
    </source>
</reference>
<dbReference type="PANTHER" id="PTHR12967">
    <property type="entry name" value="PROTEIN SHQ1 HOMOLOG"/>
    <property type="match status" value="1"/>
</dbReference>
<dbReference type="PROSITE" id="PS51203">
    <property type="entry name" value="CS"/>
    <property type="match status" value="1"/>
</dbReference>
<dbReference type="Pfam" id="PF20180">
    <property type="entry name" value="UQCC2_CBP6"/>
    <property type="match status" value="1"/>
</dbReference>
<dbReference type="SUPFAM" id="SSF49764">
    <property type="entry name" value="HSP20-like chaperones"/>
    <property type="match status" value="1"/>
</dbReference>
<dbReference type="Pfam" id="PF21413">
    <property type="entry name" value="SHQ1-like_CS"/>
    <property type="match status" value="1"/>
</dbReference>
<dbReference type="GO" id="GO:0005654">
    <property type="term" value="C:nucleoplasm"/>
    <property type="evidence" value="ECO:0007669"/>
    <property type="project" value="TreeGrafter"/>
</dbReference>
<dbReference type="Gene3D" id="2.60.40.790">
    <property type="match status" value="1"/>
</dbReference>
<comment type="caution">
    <text evidence="4">The sequence shown here is derived from an EMBL/GenBank/DDBJ whole genome shotgun (WGS) entry which is preliminary data.</text>
</comment>